<protein>
    <submittedName>
        <fullName evidence="2">Uncharacterized protein</fullName>
    </submittedName>
</protein>
<dbReference type="Proteomes" id="UP001500668">
    <property type="component" value="Unassembled WGS sequence"/>
</dbReference>
<evidence type="ECO:0000313" key="2">
    <source>
        <dbReference type="EMBL" id="GAA0583681.1"/>
    </source>
</evidence>
<keyword evidence="3" id="KW-1185">Reference proteome</keyword>
<dbReference type="EMBL" id="BAAACA010000006">
    <property type="protein sequence ID" value="GAA0583681.1"/>
    <property type="molecule type" value="Genomic_DNA"/>
</dbReference>
<feature type="transmembrane region" description="Helical" evidence="1">
    <location>
        <begin position="127"/>
        <end position="146"/>
    </location>
</feature>
<feature type="transmembrane region" description="Helical" evidence="1">
    <location>
        <begin position="7"/>
        <end position="28"/>
    </location>
</feature>
<keyword evidence="1" id="KW-0812">Transmembrane</keyword>
<dbReference type="RefSeq" id="WP_344070592.1">
    <property type="nucleotide sequence ID" value="NZ_BAAACA010000006.1"/>
</dbReference>
<reference evidence="2 3" key="1">
    <citation type="journal article" date="2019" name="Int. J. Syst. Evol. Microbiol.">
        <title>The Global Catalogue of Microorganisms (GCM) 10K type strain sequencing project: providing services to taxonomists for standard genome sequencing and annotation.</title>
        <authorList>
            <consortium name="The Broad Institute Genomics Platform"/>
            <consortium name="The Broad Institute Genome Sequencing Center for Infectious Disease"/>
            <person name="Wu L."/>
            <person name="Ma J."/>
        </authorList>
    </citation>
    <scope>NUCLEOTIDE SEQUENCE [LARGE SCALE GENOMIC DNA]</scope>
    <source>
        <strain evidence="2 3">JCM 5067</strain>
    </source>
</reference>
<feature type="transmembrane region" description="Helical" evidence="1">
    <location>
        <begin position="101"/>
        <end position="121"/>
    </location>
</feature>
<proteinExistence type="predicted"/>
<gene>
    <name evidence="2" type="ORF">GCM10010394_10620</name>
</gene>
<evidence type="ECO:0000256" key="1">
    <source>
        <dbReference type="SAM" id="Phobius"/>
    </source>
</evidence>
<name>A0ABN1F6I6_9ACTN</name>
<keyword evidence="1" id="KW-1133">Transmembrane helix</keyword>
<comment type="caution">
    <text evidence="2">The sequence shown here is derived from an EMBL/GenBank/DDBJ whole genome shotgun (WGS) entry which is preliminary data.</text>
</comment>
<accession>A0ABN1F6I6</accession>
<sequence>MRRRNLRFVGLLALAHIAAAGFMVALLYQVGTVTFGHLPHGVRTATCAAAAVAGIVLDARAIRRGTFTVGLRRQTAKTLSDDAGAAPTWVTPLLWGLDTGLIWTTFRMSSASWVLLISAALTVVPQWGGLVYGVFFGVPLIIATMIGDPAGIGRPRTYSLTRLTQSAGIIVLTLLPLGLIGSLYGVA</sequence>
<organism evidence="2 3">
    <name type="scientific">Streptomyces crystallinus</name>
    <dbReference type="NCBI Taxonomy" id="68191"/>
    <lineage>
        <taxon>Bacteria</taxon>
        <taxon>Bacillati</taxon>
        <taxon>Actinomycetota</taxon>
        <taxon>Actinomycetes</taxon>
        <taxon>Kitasatosporales</taxon>
        <taxon>Streptomycetaceae</taxon>
        <taxon>Streptomyces</taxon>
    </lineage>
</organism>
<keyword evidence="1" id="KW-0472">Membrane</keyword>
<evidence type="ECO:0000313" key="3">
    <source>
        <dbReference type="Proteomes" id="UP001500668"/>
    </source>
</evidence>
<feature type="transmembrane region" description="Helical" evidence="1">
    <location>
        <begin position="167"/>
        <end position="186"/>
    </location>
</feature>